<gene>
    <name evidence="1" type="ORF">SAMN02910451_01452</name>
</gene>
<sequence>MKVYLINGPMGVGKTVTGKCIAEKSPGMVTYQNQISFKMSLFKKRIGALSK</sequence>
<organism evidence="1 2">
    <name type="scientific">Butyrivibrio hungatei</name>
    <dbReference type="NCBI Taxonomy" id="185008"/>
    <lineage>
        <taxon>Bacteria</taxon>
        <taxon>Bacillati</taxon>
        <taxon>Bacillota</taxon>
        <taxon>Clostridia</taxon>
        <taxon>Lachnospirales</taxon>
        <taxon>Lachnospiraceae</taxon>
        <taxon>Butyrivibrio</taxon>
    </lineage>
</organism>
<evidence type="ECO:0000313" key="1">
    <source>
        <dbReference type="EMBL" id="SCY12383.1"/>
    </source>
</evidence>
<evidence type="ECO:0008006" key="3">
    <source>
        <dbReference type="Google" id="ProtNLM"/>
    </source>
</evidence>
<proteinExistence type="predicted"/>
<name>A0A1G5DC90_9FIRM</name>
<dbReference type="Proteomes" id="UP000183047">
    <property type="component" value="Unassembled WGS sequence"/>
</dbReference>
<dbReference type="RefSeq" id="WP_176756615.1">
    <property type="nucleotide sequence ID" value="NZ_FMUR01000008.1"/>
</dbReference>
<dbReference type="AlphaFoldDB" id="A0A1G5DC90"/>
<dbReference type="InterPro" id="IPR027417">
    <property type="entry name" value="P-loop_NTPase"/>
</dbReference>
<reference evidence="2" key="1">
    <citation type="submission" date="2016-10" db="EMBL/GenBank/DDBJ databases">
        <authorList>
            <person name="Varghese N."/>
            <person name="Submissions S."/>
        </authorList>
    </citation>
    <scope>NUCLEOTIDE SEQUENCE [LARGE SCALE GENOMIC DNA]</scope>
    <source>
        <strain evidence="2">XBD2006</strain>
    </source>
</reference>
<keyword evidence="2" id="KW-1185">Reference proteome</keyword>
<protein>
    <recommendedName>
        <fullName evidence="3">AAA domain-containing protein</fullName>
    </recommendedName>
</protein>
<accession>A0A1G5DC90</accession>
<dbReference type="Gene3D" id="3.40.50.300">
    <property type="entry name" value="P-loop containing nucleotide triphosphate hydrolases"/>
    <property type="match status" value="1"/>
</dbReference>
<evidence type="ECO:0000313" key="2">
    <source>
        <dbReference type="Proteomes" id="UP000183047"/>
    </source>
</evidence>
<dbReference type="SUPFAM" id="SSF52540">
    <property type="entry name" value="P-loop containing nucleoside triphosphate hydrolases"/>
    <property type="match status" value="1"/>
</dbReference>
<dbReference type="EMBL" id="FMUR01000008">
    <property type="protein sequence ID" value="SCY12383.1"/>
    <property type="molecule type" value="Genomic_DNA"/>
</dbReference>